<dbReference type="Proteomes" id="UP000315971">
    <property type="component" value="Unassembled WGS sequence"/>
</dbReference>
<evidence type="ECO:0000256" key="3">
    <source>
        <dbReference type="ARBA" id="ARBA00022692"/>
    </source>
</evidence>
<evidence type="ECO:0000256" key="4">
    <source>
        <dbReference type="ARBA" id="ARBA00022989"/>
    </source>
</evidence>
<sequence length="331" mass="37894">MKIEEWLNQNTLYRWFILWTKKTALPGFDGLPVYTVGIFFFNELKKEALVTRSSSVAYSFLLAIFPAIIFLFTLIPYIPINGFQDQLLSLLQQILPSNAYKATESTLFDIIKIQNSGLLSFGFLAALFFSTNGVNSLMRAFNKASLVAERRTFLRKRFIALVLTLIISLTLVVGITCLIAGEFTISFLKENRLIVGWFSFLMLQLLRWIIITFVFLFATSLLYYYGPSKTRIKRFISPGSVLATLLAIIVSIGFAFYINNFAAYNKLYGSIGTLIVIMIWLYLNSMIILIGYELNASIELSKRSLIISEVGHLPEWRKNRNLQMQKNRLKI</sequence>
<feature type="transmembrane region" description="Helical" evidence="6">
    <location>
        <begin position="238"/>
        <end position="258"/>
    </location>
</feature>
<reference evidence="7 8" key="1">
    <citation type="submission" date="2017-05" db="EMBL/GenBank/DDBJ databases">
        <authorList>
            <person name="Varghese N."/>
            <person name="Submissions S."/>
        </authorList>
    </citation>
    <scope>NUCLEOTIDE SEQUENCE [LARGE SCALE GENOMIC DNA]</scope>
    <source>
        <strain evidence="7 8">DSM 21342</strain>
    </source>
</reference>
<dbReference type="OrthoDB" id="977385at2"/>
<dbReference type="EMBL" id="FXSZ01000016">
    <property type="protein sequence ID" value="SMO84048.1"/>
    <property type="molecule type" value="Genomic_DNA"/>
</dbReference>
<feature type="transmembrane region" description="Helical" evidence="6">
    <location>
        <begin position="117"/>
        <end position="137"/>
    </location>
</feature>
<comment type="subcellular location">
    <subcellularLocation>
        <location evidence="1">Cell membrane</location>
        <topology evidence="1">Multi-pass membrane protein</topology>
    </subcellularLocation>
</comment>
<feature type="transmembrane region" description="Helical" evidence="6">
    <location>
        <begin position="158"/>
        <end position="185"/>
    </location>
</feature>
<dbReference type="AlphaFoldDB" id="A0A521EJF0"/>
<organism evidence="7 8">
    <name type="scientific">Solitalea koreensis</name>
    <dbReference type="NCBI Taxonomy" id="543615"/>
    <lineage>
        <taxon>Bacteria</taxon>
        <taxon>Pseudomonadati</taxon>
        <taxon>Bacteroidota</taxon>
        <taxon>Sphingobacteriia</taxon>
        <taxon>Sphingobacteriales</taxon>
        <taxon>Sphingobacteriaceae</taxon>
        <taxon>Solitalea</taxon>
    </lineage>
</organism>
<evidence type="ECO:0000256" key="1">
    <source>
        <dbReference type="ARBA" id="ARBA00004651"/>
    </source>
</evidence>
<feature type="transmembrane region" description="Helical" evidence="6">
    <location>
        <begin position="205"/>
        <end position="226"/>
    </location>
</feature>
<keyword evidence="8" id="KW-1185">Reference proteome</keyword>
<evidence type="ECO:0000256" key="5">
    <source>
        <dbReference type="ARBA" id="ARBA00023136"/>
    </source>
</evidence>
<accession>A0A521EJF0</accession>
<evidence type="ECO:0000256" key="6">
    <source>
        <dbReference type="SAM" id="Phobius"/>
    </source>
</evidence>
<keyword evidence="3 6" id="KW-0812">Transmembrane</keyword>
<dbReference type="PANTHER" id="PTHR30213:SF0">
    <property type="entry name" value="UPF0761 MEMBRANE PROTEIN YIHY"/>
    <property type="match status" value="1"/>
</dbReference>
<dbReference type="PANTHER" id="PTHR30213">
    <property type="entry name" value="INNER MEMBRANE PROTEIN YHJD"/>
    <property type="match status" value="1"/>
</dbReference>
<name>A0A521EJF0_9SPHI</name>
<protein>
    <submittedName>
        <fullName evidence="7">Membrane protein</fullName>
    </submittedName>
</protein>
<dbReference type="InterPro" id="IPR017039">
    <property type="entry name" value="Virul_fac_BrkB"/>
</dbReference>
<keyword evidence="5 6" id="KW-0472">Membrane</keyword>
<feature type="transmembrane region" description="Helical" evidence="6">
    <location>
        <begin position="270"/>
        <end position="292"/>
    </location>
</feature>
<feature type="transmembrane region" description="Helical" evidence="6">
    <location>
        <begin position="56"/>
        <end position="78"/>
    </location>
</feature>
<gene>
    <name evidence="7" type="ORF">SAMN06265350_1163</name>
</gene>
<dbReference type="NCBIfam" id="TIGR00765">
    <property type="entry name" value="yihY_not_rbn"/>
    <property type="match status" value="1"/>
</dbReference>
<proteinExistence type="predicted"/>
<evidence type="ECO:0000313" key="8">
    <source>
        <dbReference type="Proteomes" id="UP000315971"/>
    </source>
</evidence>
<keyword evidence="2" id="KW-1003">Cell membrane</keyword>
<dbReference type="Pfam" id="PF03631">
    <property type="entry name" value="Virul_fac_BrkB"/>
    <property type="match status" value="1"/>
</dbReference>
<keyword evidence="4 6" id="KW-1133">Transmembrane helix</keyword>
<evidence type="ECO:0000313" key="7">
    <source>
        <dbReference type="EMBL" id="SMO84048.1"/>
    </source>
</evidence>
<evidence type="ECO:0000256" key="2">
    <source>
        <dbReference type="ARBA" id="ARBA00022475"/>
    </source>
</evidence>
<dbReference type="RefSeq" id="WP_142604757.1">
    <property type="nucleotide sequence ID" value="NZ_FXSZ01000016.1"/>
</dbReference>
<dbReference type="GO" id="GO:0005886">
    <property type="term" value="C:plasma membrane"/>
    <property type="evidence" value="ECO:0007669"/>
    <property type="project" value="UniProtKB-SubCell"/>
</dbReference>